<feature type="region of interest" description="Disordered" evidence="7">
    <location>
        <begin position="1"/>
        <end position="28"/>
    </location>
</feature>
<reference evidence="9 10" key="1">
    <citation type="submission" date="2018-08" db="EMBL/GenBank/DDBJ databases">
        <title>Genomic Encyclopedia of Archaeal and Bacterial Type Strains, Phase II (KMG-II): from individual species to whole genera.</title>
        <authorList>
            <person name="Goeker M."/>
        </authorList>
    </citation>
    <scope>NUCLEOTIDE SEQUENCE [LARGE SCALE GENOMIC DNA]</scope>
    <source>
        <strain evidence="9 10">DSM 5002</strain>
    </source>
</reference>
<evidence type="ECO:0000313" key="10">
    <source>
        <dbReference type="Proteomes" id="UP000266273"/>
    </source>
</evidence>
<dbReference type="Pfam" id="PF01554">
    <property type="entry name" value="MatE"/>
    <property type="match status" value="2"/>
</dbReference>
<dbReference type="InterPro" id="IPR052031">
    <property type="entry name" value="Membrane_Transporter-Flippase"/>
</dbReference>
<dbReference type="NCBIfam" id="TIGR00797">
    <property type="entry name" value="matE"/>
    <property type="match status" value="1"/>
</dbReference>
<accession>A0A397PJE0</accession>
<comment type="caution">
    <text evidence="9">The sequence shown here is derived from an EMBL/GenBank/DDBJ whole genome shotgun (WGS) entry which is preliminary data.</text>
</comment>
<feature type="transmembrane region" description="Helical" evidence="8">
    <location>
        <begin position="114"/>
        <end position="136"/>
    </location>
</feature>
<evidence type="ECO:0000313" key="9">
    <source>
        <dbReference type="EMBL" id="RIA47395.1"/>
    </source>
</evidence>
<dbReference type="InterPro" id="IPR048279">
    <property type="entry name" value="MdtK-like"/>
</dbReference>
<feature type="transmembrane region" description="Helical" evidence="8">
    <location>
        <begin position="36"/>
        <end position="61"/>
    </location>
</feature>
<name>A0A397PJE0_9HYPH</name>
<keyword evidence="5 8" id="KW-1133">Transmembrane helix</keyword>
<dbReference type="OrthoDB" id="9806302at2"/>
<dbReference type="InterPro" id="IPR002528">
    <property type="entry name" value="MATE_fam"/>
</dbReference>
<dbReference type="EMBL" id="QXDF01000003">
    <property type="protein sequence ID" value="RIA47395.1"/>
    <property type="molecule type" value="Genomic_DNA"/>
</dbReference>
<dbReference type="PANTHER" id="PTHR43549">
    <property type="entry name" value="MULTIDRUG RESISTANCE PROTEIN YPNP-RELATED"/>
    <property type="match status" value="1"/>
</dbReference>
<keyword evidence="4 8" id="KW-0812">Transmembrane</keyword>
<feature type="transmembrane region" description="Helical" evidence="8">
    <location>
        <begin position="434"/>
        <end position="456"/>
    </location>
</feature>
<dbReference type="PANTHER" id="PTHR43549:SF2">
    <property type="entry name" value="MULTIDRUG RESISTANCE PROTEIN NORM-RELATED"/>
    <property type="match status" value="1"/>
</dbReference>
<dbReference type="AlphaFoldDB" id="A0A397PJE0"/>
<keyword evidence="10" id="KW-1185">Reference proteome</keyword>
<evidence type="ECO:0000256" key="1">
    <source>
        <dbReference type="ARBA" id="ARBA00004429"/>
    </source>
</evidence>
<protein>
    <submittedName>
        <fullName evidence="9">Putative MATE family efflux protein</fullName>
    </submittedName>
</protein>
<organism evidence="9 10">
    <name type="scientific">Dichotomicrobium thermohalophilum</name>
    <dbReference type="NCBI Taxonomy" id="933063"/>
    <lineage>
        <taxon>Bacteria</taxon>
        <taxon>Pseudomonadati</taxon>
        <taxon>Pseudomonadota</taxon>
        <taxon>Alphaproteobacteria</taxon>
        <taxon>Hyphomicrobiales</taxon>
        <taxon>Hyphomicrobiaceae</taxon>
        <taxon>Dichotomicrobium</taxon>
    </lineage>
</organism>
<feature type="transmembrane region" description="Helical" evidence="8">
    <location>
        <begin position="371"/>
        <end position="395"/>
    </location>
</feature>
<keyword evidence="3" id="KW-1003">Cell membrane</keyword>
<keyword evidence="2" id="KW-0813">Transport</keyword>
<evidence type="ECO:0000256" key="3">
    <source>
        <dbReference type="ARBA" id="ARBA00022475"/>
    </source>
</evidence>
<comment type="subcellular location">
    <subcellularLocation>
        <location evidence="1">Cell inner membrane</location>
        <topology evidence="1">Multi-pass membrane protein</topology>
    </subcellularLocation>
</comment>
<dbReference type="GO" id="GO:0042910">
    <property type="term" value="F:xenobiotic transmembrane transporter activity"/>
    <property type="evidence" value="ECO:0007669"/>
    <property type="project" value="InterPro"/>
</dbReference>
<evidence type="ECO:0000256" key="4">
    <source>
        <dbReference type="ARBA" id="ARBA00022692"/>
    </source>
</evidence>
<evidence type="ECO:0000256" key="2">
    <source>
        <dbReference type="ARBA" id="ARBA00022448"/>
    </source>
</evidence>
<proteinExistence type="predicted"/>
<sequence length="475" mass="49413">MSNHSSFEPTRTPPPASGPPRPERGKFTRGSTMRHILVMSGSSGIGLMAVFLVDFADLYFLGLLGEIEVAAAIGYAGSVLFFTVALGVALSIAATALVSPALGAGKKPRARRRAINALIFAVGAASVLSLVLWLSVPVLLGWLGAEDRAFELASSYLRIVLVATPLLVVGMNCAALLRSVGDAKRAMYVTLSGAIINGLLDPLFIFALGLGVDGAAIASALARTTMALVGLYGVVLVHGLLAYPKPSRFWPDALTIAGVAAPVALTNLATPIANAYVTSSMAPFGVSAVAGWAVLSRLIPVSFAGIFALSGAIGPVLGQNLGAREYARLRHAFLNGVIVVLIYALAVWAILASFHEYIAHAFNARGDAVRVIAFFCVWLSPGFGVLGLLFMSNAAFNNLGRPHYATILNWGRATLGTMLPVSIASQYFGPYGVLAGQVLGGMSFGIIAATACYLYICSLERAAHSAPAPEPAPAE</sequence>
<feature type="transmembrane region" description="Helical" evidence="8">
    <location>
        <begin position="73"/>
        <end position="102"/>
    </location>
</feature>
<evidence type="ECO:0000256" key="7">
    <source>
        <dbReference type="SAM" id="MobiDB-lite"/>
    </source>
</evidence>
<feature type="transmembrane region" description="Helical" evidence="8">
    <location>
        <begin position="216"/>
        <end position="241"/>
    </location>
</feature>
<evidence type="ECO:0000256" key="5">
    <source>
        <dbReference type="ARBA" id="ARBA00022989"/>
    </source>
</evidence>
<feature type="transmembrane region" description="Helical" evidence="8">
    <location>
        <begin position="289"/>
        <end position="311"/>
    </location>
</feature>
<feature type="transmembrane region" description="Helical" evidence="8">
    <location>
        <begin position="156"/>
        <end position="177"/>
    </location>
</feature>
<dbReference type="Proteomes" id="UP000266273">
    <property type="component" value="Unassembled WGS sequence"/>
</dbReference>
<dbReference type="GO" id="GO:0015297">
    <property type="term" value="F:antiporter activity"/>
    <property type="evidence" value="ECO:0007669"/>
    <property type="project" value="InterPro"/>
</dbReference>
<dbReference type="GO" id="GO:0005886">
    <property type="term" value="C:plasma membrane"/>
    <property type="evidence" value="ECO:0007669"/>
    <property type="project" value="UniProtKB-SubCell"/>
</dbReference>
<feature type="transmembrane region" description="Helical" evidence="8">
    <location>
        <begin position="189"/>
        <end position="210"/>
    </location>
</feature>
<feature type="compositionally biased region" description="Pro residues" evidence="7">
    <location>
        <begin position="11"/>
        <end position="20"/>
    </location>
</feature>
<feature type="transmembrane region" description="Helical" evidence="8">
    <location>
        <begin position="332"/>
        <end position="351"/>
    </location>
</feature>
<evidence type="ECO:0000256" key="6">
    <source>
        <dbReference type="ARBA" id="ARBA00023136"/>
    </source>
</evidence>
<gene>
    <name evidence="9" type="ORF">BXY53_2473</name>
</gene>
<feature type="transmembrane region" description="Helical" evidence="8">
    <location>
        <begin position="253"/>
        <end position="277"/>
    </location>
</feature>
<dbReference type="RefSeq" id="WP_119062271.1">
    <property type="nucleotide sequence ID" value="NZ_QXDF01000003.1"/>
</dbReference>
<keyword evidence="6 8" id="KW-0472">Membrane</keyword>
<dbReference type="PIRSF" id="PIRSF006603">
    <property type="entry name" value="DinF"/>
    <property type="match status" value="1"/>
</dbReference>
<evidence type="ECO:0000256" key="8">
    <source>
        <dbReference type="SAM" id="Phobius"/>
    </source>
</evidence>
<feature type="transmembrane region" description="Helical" evidence="8">
    <location>
        <begin position="407"/>
        <end position="428"/>
    </location>
</feature>